<feature type="transmembrane region" description="Helical" evidence="1">
    <location>
        <begin position="12"/>
        <end position="30"/>
    </location>
</feature>
<proteinExistence type="predicted"/>
<sequence>MVVRYETIKSVLLVFLVITSAVLTWTLWTFQPKYEFNDKKQVHEVSISDSKDVGEVIRPVKLLLHMDSGHFGIVDEKKIGETLQELSSWSFYDLGDARSYSQDQIRAIAQRENSLELIFPDLVPFDLYKGILRFEAESLPGGSFDRLVIHWEGESKEDGIGYFISNKEGKVYESHVNHEYIQALLNRLEKQTSQFPEFKAYELPDGRVKYLPAKETVMYRYHYYADYIDPNKFKEALFKDPSLVRKISEDAIGEKLTDPTSMMNVNKANSTIDYVNPSQVVDTANGQANIDLLKRSIDFINEHAGWTDNYKYFGMDPTTQKTTFQLFLKGYPVFNAEGMSEIKLYWGKEEVYQYRRPYFSLDIPLPHPEKVYLSSGEEVMDTLLADPNIDINKLQELILGYRIYKNPENSKVIILEPSWYYLYKGTWERFEVKEARGNLSGLG</sequence>
<feature type="domain" description="Regulatory protein YycH" evidence="2">
    <location>
        <begin position="6"/>
        <end position="430"/>
    </location>
</feature>
<evidence type="ECO:0000259" key="2">
    <source>
        <dbReference type="Pfam" id="PF07435"/>
    </source>
</evidence>
<name>A0A429X951_SIMTE</name>
<reference evidence="3 4" key="1">
    <citation type="submission" date="2018-12" db="EMBL/GenBank/DDBJ databases">
        <authorList>
            <person name="Sun L."/>
            <person name="Chen Z."/>
        </authorList>
    </citation>
    <scope>NUCLEOTIDE SEQUENCE [LARGE SCALE GENOMIC DNA]</scope>
    <source>
        <strain evidence="3 4">LMG 29736</strain>
    </source>
</reference>
<dbReference type="Gene3D" id="3.30.310.160">
    <property type="entry name" value="YycH protein, domain 2"/>
    <property type="match status" value="1"/>
</dbReference>
<dbReference type="InterPro" id="IPR042274">
    <property type="entry name" value="YycH/YycI_2"/>
</dbReference>
<dbReference type="InterPro" id="IPR009996">
    <property type="entry name" value="YycH"/>
</dbReference>
<dbReference type="OrthoDB" id="2382185at2"/>
<evidence type="ECO:0000313" key="4">
    <source>
        <dbReference type="Proteomes" id="UP000287296"/>
    </source>
</evidence>
<dbReference type="Proteomes" id="UP000287296">
    <property type="component" value="Unassembled WGS sequence"/>
</dbReference>
<dbReference type="Pfam" id="PF07435">
    <property type="entry name" value="YycH"/>
    <property type="match status" value="1"/>
</dbReference>
<accession>A0A429X951</accession>
<organism evidence="3 4">
    <name type="scientific">Siminovitchia terrae</name>
    <name type="common">Bacillus terrae</name>
    <dbReference type="NCBI Taxonomy" id="1914933"/>
    <lineage>
        <taxon>Bacteria</taxon>
        <taxon>Bacillati</taxon>
        <taxon>Bacillota</taxon>
        <taxon>Bacilli</taxon>
        <taxon>Bacillales</taxon>
        <taxon>Bacillaceae</taxon>
        <taxon>Siminovitchia</taxon>
    </lineage>
</organism>
<evidence type="ECO:0000256" key="1">
    <source>
        <dbReference type="SAM" id="Phobius"/>
    </source>
</evidence>
<dbReference type="AlphaFoldDB" id="A0A429X951"/>
<dbReference type="EMBL" id="QYTW02000008">
    <property type="protein sequence ID" value="RST59840.1"/>
    <property type="molecule type" value="Genomic_DNA"/>
</dbReference>
<evidence type="ECO:0000313" key="3">
    <source>
        <dbReference type="EMBL" id="RST59840.1"/>
    </source>
</evidence>
<keyword evidence="1" id="KW-1133">Transmembrane helix</keyword>
<keyword evidence="1" id="KW-0812">Transmembrane</keyword>
<keyword evidence="1" id="KW-0472">Membrane</keyword>
<gene>
    <name evidence="3" type="ORF">D5F11_010570</name>
</gene>
<protein>
    <recommendedName>
        <fullName evidence="2">Regulatory protein YycH domain-containing protein</fullName>
    </recommendedName>
</protein>
<dbReference type="Gene3D" id="3.10.450.310">
    <property type="match status" value="1"/>
</dbReference>
<comment type="caution">
    <text evidence="3">The sequence shown here is derived from an EMBL/GenBank/DDBJ whole genome shotgun (WGS) entry which is preliminary data.</text>
</comment>
<dbReference type="CDD" id="cd15787">
    <property type="entry name" value="YycH_N"/>
    <property type="match status" value="1"/>
</dbReference>